<dbReference type="AlphaFoldDB" id="B9FLC8"/>
<reference evidence="2" key="1">
    <citation type="journal article" date="2005" name="PLoS Biol.">
        <title>The genomes of Oryza sativa: a history of duplications.</title>
        <authorList>
            <person name="Yu J."/>
            <person name="Wang J."/>
            <person name="Lin W."/>
            <person name="Li S."/>
            <person name="Li H."/>
            <person name="Zhou J."/>
            <person name="Ni P."/>
            <person name="Dong W."/>
            <person name="Hu S."/>
            <person name="Zeng C."/>
            <person name="Zhang J."/>
            <person name="Zhang Y."/>
            <person name="Li R."/>
            <person name="Xu Z."/>
            <person name="Li S."/>
            <person name="Li X."/>
            <person name="Zheng H."/>
            <person name="Cong L."/>
            <person name="Lin L."/>
            <person name="Yin J."/>
            <person name="Geng J."/>
            <person name="Li G."/>
            <person name="Shi J."/>
            <person name="Liu J."/>
            <person name="Lv H."/>
            <person name="Li J."/>
            <person name="Wang J."/>
            <person name="Deng Y."/>
            <person name="Ran L."/>
            <person name="Shi X."/>
            <person name="Wang X."/>
            <person name="Wu Q."/>
            <person name="Li C."/>
            <person name="Ren X."/>
            <person name="Wang J."/>
            <person name="Wang X."/>
            <person name="Li D."/>
            <person name="Liu D."/>
            <person name="Zhang X."/>
            <person name="Ji Z."/>
            <person name="Zhao W."/>
            <person name="Sun Y."/>
            <person name="Zhang Z."/>
            <person name="Bao J."/>
            <person name="Han Y."/>
            <person name="Dong L."/>
            <person name="Ji J."/>
            <person name="Chen P."/>
            <person name="Wu S."/>
            <person name="Liu J."/>
            <person name="Xiao Y."/>
            <person name="Bu D."/>
            <person name="Tan J."/>
            <person name="Yang L."/>
            <person name="Ye C."/>
            <person name="Zhang J."/>
            <person name="Xu J."/>
            <person name="Zhou Y."/>
            <person name="Yu Y."/>
            <person name="Zhang B."/>
            <person name="Zhuang S."/>
            <person name="Wei H."/>
            <person name="Liu B."/>
            <person name="Lei M."/>
            <person name="Yu H."/>
            <person name="Li Y."/>
            <person name="Xu H."/>
            <person name="Wei S."/>
            <person name="He X."/>
            <person name="Fang L."/>
            <person name="Zhang Z."/>
            <person name="Zhang Y."/>
            <person name="Huang X."/>
            <person name="Su Z."/>
            <person name="Tong W."/>
            <person name="Li J."/>
            <person name="Tong Z."/>
            <person name="Li S."/>
            <person name="Ye J."/>
            <person name="Wang L."/>
            <person name="Fang L."/>
            <person name="Lei T."/>
            <person name="Chen C."/>
            <person name="Chen H."/>
            <person name="Xu Z."/>
            <person name="Li H."/>
            <person name="Huang H."/>
            <person name="Zhang F."/>
            <person name="Xu H."/>
            <person name="Li N."/>
            <person name="Zhao C."/>
            <person name="Li S."/>
            <person name="Dong L."/>
            <person name="Huang Y."/>
            <person name="Li L."/>
            <person name="Xi Y."/>
            <person name="Qi Q."/>
            <person name="Li W."/>
            <person name="Zhang B."/>
            <person name="Hu W."/>
            <person name="Zhang Y."/>
            <person name="Tian X."/>
            <person name="Jiao Y."/>
            <person name="Liang X."/>
            <person name="Jin J."/>
            <person name="Gao L."/>
            <person name="Zheng W."/>
            <person name="Hao B."/>
            <person name="Liu S."/>
            <person name="Wang W."/>
            <person name="Yuan L."/>
            <person name="Cao M."/>
            <person name="McDermott J."/>
            <person name="Samudrala R."/>
            <person name="Wang J."/>
            <person name="Wong G.K."/>
            <person name="Yang H."/>
        </authorList>
    </citation>
    <scope>NUCLEOTIDE SEQUENCE [LARGE SCALE GENOMIC DNA]</scope>
</reference>
<gene>
    <name evidence="2" type="ORF">OsJ_19368</name>
</gene>
<dbReference type="PANTHER" id="PTHR31048">
    <property type="entry name" value="OS03G0233200 PROTEIN"/>
    <property type="match status" value="1"/>
</dbReference>
<dbReference type="PRINTS" id="PR00347">
    <property type="entry name" value="THAUMATIN"/>
</dbReference>
<sequence length="354" mass="36067">MEPPAPATDVPPSSLTLSAADLATVVAQLGALSTAPGRLPPPPLAVLLAPPPVIDADALVALHQQAISVLNITALIPVTLDLTAGNYTRCAACFSWSSARFLWSQLQFGAEAAGTTVFTMRNNCTYTVWATTLSRNTAVAIGAGGFELSPGANVSFLAPDGWSGRLWARTDCATSGTASLACATGDFGGAVSCSLGGAPPVTLAEFTLGGGDGKDFYDMEGYINLTLVSTSQSPPSRHPPPFLPGPFDRVRRTGYGDGQRRRRQGRGCVRRTATATSGAGPRVADGDGGGEAARGDDVRRTAASGTGRAGLGAAESWRRRELGGARRRRAADGDAGLGAARSGVGGPAAADPMS</sequence>
<dbReference type="PROSITE" id="PS51367">
    <property type="entry name" value="THAUMATIN_2"/>
    <property type="match status" value="1"/>
</dbReference>
<dbReference type="Pfam" id="PF00314">
    <property type="entry name" value="Thaumatin"/>
    <property type="match status" value="1"/>
</dbReference>
<dbReference type="Proteomes" id="UP000007752">
    <property type="component" value="Chromosome 5"/>
</dbReference>
<reference evidence="2" key="2">
    <citation type="submission" date="2008-12" db="EMBL/GenBank/DDBJ databases">
        <title>Improved gene annotation of the rice (Oryza sativa) genomes.</title>
        <authorList>
            <person name="Wang J."/>
            <person name="Li R."/>
            <person name="Fan W."/>
            <person name="Huang Q."/>
            <person name="Zhang J."/>
            <person name="Zhou Y."/>
            <person name="Hu Y."/>
            <person name="Zi S."/>
            <person name="Li J."/>
            <person name="Ni P."/>
            <person name="Zheng H."/>
            <person name="Zhang Y."/>
            <person name="Zhao M."/>
            <person name="Hao Q."/>
            <person name="McDermott J."/>
            <person name="Samudrala R."/>
            <person name="Kristiansen K."/>
            <person name="Wong G.K.-S."/>
        </authorList>
    </citation>
    <scope>NUCLEOTIDE SEQUENCE</scope>
</reference>
<evidence type="ECO:0000256" key="1">
    <source>
        <dbReference type="SAM" id="MobiDB-lite"/>
    </source>
</evidence>
<feature type="compositionally biased region" description="Basic residues" evidence="1">
    <location>
        <begin position="260"/>
        <end position="269"/>
    </location>
</feature>
<dbReference type="EMBL" id="CM000142">
    <property type="protein sequence ID" value="EEE64517.1"/>
    <property type="molecule type" value="Genomic_DNA"/>
</dbReference>
<dbReference type="Gene3D" id="2.60.110.10">
    <property type="entry name" value="Thaumatin"/>
    <property type="match status" value="1"/>
</dbReference>
<name>B9FLC8_ORYSJ</name>
<feature type="compositionally biased region" description="Low complexity" evidence="1">
    <location>
        <begin position="333"/>
        <end position="342"/>
    </location>
</feature>
<dbReference type="InterPro" id="IPR001938">
    <property type="entry name" value="Thaumatin"/>
</dbReference>
<protein>
    <submittedName>
        <fullName evidence="2">Uncharacterized protein</fullName>
    </submittedName>
</protein>
<dbReference type="InterPro" id="IPR037176">
    <property type="entry name" value="Osmotin/thaumatin-like_sf"/>
</dbReference>
<organism evidence="2">
    <name type="scientific">Oryza sativa subsp. japonica</name>
    <name type="common">Rice</name>
    <dbReference type="NCBI Taxonomy" id="39947"/>
    <lineage>
        <taxon>Eukaryota</taxon>
        <taxon>Viridiplantae</taxon>
        <taxon>Streptophyta</taxon>
        <taxon>Embryophyta</taxon>
        <taxon>Tracheophyta</taxon>
        <taxon>Spermatophyta</taxon>
        <taxon>Magnoliopsida</taxon>
        <taxon>Liliopsida</taxon>
        <taxon>Poales</taxon>
        <taxon>Poaceae</taxon>
        <taxon>BOP clade</taxon>
        <taxon>Oryzoideae</taxon>
        <taxon>Oryzeae</taxon>
        <taxon>Oryzinae</taxon>
        <taxon>Oryza</taxon>
        <taxon>Oryza sativa</taxon>
    </lineage>
</organism>
<dbReference type="SUPFAM" id="SSF49870">
    <property type="entry name" value="Osmotin, thaumatin-like protein"/>
    <property type="match status" value="1"/>
</dbReference>
<evidence type="ECO:0000313" key="2">
    <source>
        <dbReference type="EMBL" id="EEE64517.1"/>
    </source>
</evidence>
<feature type="region of interest" description="Disordered" evidence="1">
    <location>
        <begin position="230"/>
        <end position="354"/>
    </location>
</feature>
<dbReference type="SMART" id="SM00205">
    <property type="entry name" value="THN"/>
    <property type="match status" value="1"/>
</dbReference>
<proteinExistence type="predicted"/>
<accession>B9FLC8</accession>